<sequence>MDSQHKINSTPGGELAKPGNPLSEETGPTDSGGGQPSIVPTTVITVNSKKNTDNGKSGDNTITRAQAEAKYTKLLGDTQTHLEALEAAVQAASNTKLDIKNGIRALGICFREFQNSARMIGMTRNPDATELRVRNLQHQQQTQHAQTTKLINTIREEQLQHQQSILQKIEELTQKQQVVDHGDDMQGSQDRFNSQDERLACQDRKLDKIISDMDRTLRPPADMPQQRQHQQQPEKHPKQATLPVKRKKRQPSQQVQLEKDQEHHQEQEQGQERDQPQSQQQPTWSQVVGRTRKKNPRPQAPRAQPSSADKIALLRRRAPKTAAVIIDSPVDGGSLATLMKKVAGAIDLKSLGVNVLTTRKTRTGGILLEVVGADKADLLADKIRAVSGDSARVRLPVPRTPVLLLGIPEWAEADEVADVLARSGIPDVAADEVKIWRNTGGRAELVASLSLPLKDAIALAESKAVVVGWTKCRVKFLDKRQPTCYRCQQKGHLAAECQNESKARRCHRCQGEDHLVSVCTRKQQQKQPAKTRDPQSPASNRGETDSSAEPPVENSESPK</sequence>
<evidence type="ECO:0000256" key="2">
    <source>
        <dbReference type="SAM" id="MobiDB-lite"/>
    </source>
</evidence>
<evidence type="ECO:0000256" key="1">
    <source>
        <dbReference type="PROSITE-ProRule" id="PRU00047"/>
    </source>
</evidence>
<feature type="compositionally biased region" description="Polar residues" evidence="2">
    <location>
        <begin position="520"/>
        <end position="547"/>
    </location>
</feature>
<dbReference type="PROSITE" id="PS50158">
    <property type="entry name" value="ZF_CCHC"/>
    <property type="match status" value="1"/>
</dbReference>
<feature type="region of interest" description="Disordered" evidence="2">
    <location>
        <begin position="215"/>
        <end position="311"/>
    </location>
</feature>
<feature type="compositionally biased region" description="Basic and acidic residues" evidence="2">
    <location>
        <begin position="257"/>
        <end position="275"/>
    </location>
</feature>
<evidence type="ECO:0000259" key="3">
    <source>
        <dbReference type="PROSITE" id="PS50158"/>
    </source>
</evidence>
<feature type="domain" description="CCHC-type" evidence="3">
    <location>
        <begin position="484"/>
        <end position="499"/>
    </location>
</feature>
<name>A0AAV0YB44_9HEMI</name>
<protein>
    <recommendedName>
        <fullName evidence="3">CCHC-type domain-containing protein</fullName>
    </recommendedName>
</protein>
<keyword evidence="1" id="KW-0863">Zinc-finger</keyword>
<gene>
    <name evidence="4" type="ORF">MEUPH1_LOCUS30408</name>
</gene>
<feature type="region of interest" description="Disordered" evidence="2">
    <location>
        <begin position="1"/>
        <end position="40"/>
    </location>
</feature>
<dbReference type="SUPFAM" id="SSF57756">
    <property type="entry name" value="Retrovirus zinc finger-like domains"/>
    <property type="match status" value="1"/>
</dbReference>
<dbReference type="Proteomes" id="UP001160148">
    <property type="component" value="Unassembled WGS sequence"/>
</dbReference>
<dbReference type="InterPro" id="IPR036875">
    <property type="entry name" value="Znf_CCHC_sf"/>
</dbReference>
<organism evidence="4 5">
    <name type="scientific">Macrosiphum euphorbiae</name>
    <name type="common">potato aphid</name>
    <dbReference type="NCBI Taxonomy" id="13131"/>
    <lineage>
        <taxon>Eukaryota</taxon>
        <taxon>Metazoa</taxon>
        <taxon>Ecdysozoa</taxon>
        <taxon>Arthropoda</taxon>
        <taxon>Hexapoda</taxon>
        <taxon>Insecta</taxon>
        <taxon>Pterygota</taxon>
        <taxon>Neoptera</taxon>
        <taxon>Paraneoptera</taxon>
        <taxon>Hemiptera</taxon>
        <taxon>Sternorrhyncha</taxon>
        <taxon>Aphidomorpha</taxon>
        <taxon>Aphidoidea</taxon>
        <taxon>Aphididae</taxon>
        <taxon>Macrosiphini</taxon>
        <taxon>Macrosiphum</taxon>
    </lineage>
</organism>
<keyword evidence="1" id="KW-0479">Metal-binding</keyword>
<keyword evidence="5" id="KW-1185">Reference proteome</keyword>
<reference evidence="4 5" key="1">
    <citation type="submission" date="2023-01" db="EMBL/GenBank/DDBJ databases">
        <authorList>
            <person name="Whitehead M."/>
        </authorList>
    </citation>
    <scope>NUCLEOTIDE SEQUENCE [LARGE SCALE GENOMIC DNA]</scope>
</reference>
<proteinExistence type="predicted"/>
<feature type="compositionally biased region" description="Low complexity" evidence="2">
    <location>
        <begin position="276"/>
        <end position="286"/>
    </location>
</feature>
<dbReference type="Gene3D" id="4.10.60.10">
    <property type="entry name" value="Zinc finger, CCHC-type"/>
    <property type="match status" value="1"/>
</dbReference>
<keyword evidence="1" id="KW-0862">Zinc</keyword>
<dbReference type="GO" id="GO:0003676">
    <property type="term" value="F:nucleic acid binding"/>
    <property type="evidence" value="ECO:0007669"/>
    <property type="project" value="InterPro"/>
</dbReference>
<evidence type="ECO:0000313" key="5">
    <source>
        <dbReference type="Proteomes" id="UP001160148"/>
    </source>
</evidence>
<dbReference type="EMBL" id="CARXXK010001650">
    <property type="protein sequence ID" value="CAI6377103.1"/>
    <property type="molecule type" value="Genomic_DNA"/>
</dbReference>
<accession>A0AAV0YB44</accession>
<evidence type="ECO:0000313" key="4">
    <source>
        <dbReference type="EMBL" id="CAI6377103.1"/>
    </source>
</evidence>
<feature type="compositionally biased region" description="Polar residues" evidence="2">
    <location>
        <begin position="1"/>
        <end position="11"/>
    </location>
</feature>
<dbReference type="AlphaFoldDB" id="A0AAV0YB44"/>
<dbReference type="SMART" id="SM00343">
    <property type="entry name" value="ZnF_C2HC"/>
    <property type="match status" value="2"/>
</dbReference>
<dbReference type="GO" id="GO:0008270">
    <property type="term" value="F:zinc ion binding"/>
    <property type="evidence" value="ECO:0007669"/>
    <property type="project" value="UniProtKB-KW"/>
</dbReference>
<comment type="caution">
    <text evidence="4">The sequence shown here is derived from an EMBL/GenBank/DDBJ whole genome shotgun (WGS) entry which is preliminary data.</text>
</comment>
<dbReference type="Pfam" id="PF00098">
    <property type="entry name" value="zf-CCHC"/>
    <property type="match status" value="1"/>
</dbReference>
<feature type="region of interest" description="Disordered" evidence="2">
    <location>
        <begin position="520"/>
        <end position="559"/>
    </location>
</feature>
<dbReference type="InterPro" id="IPR001878">
    <property type="entry name" value="Znf_CCHC"/>
</dbReference>